<proteinExistence type="predicted"/>
<accession>A0AC34G4B8</accession>
<evidence type="ECO:0000313" key="2">
    <source>
        <dbReference type="WBParaSite" id="ES5_v2.g24347.t1"/>
    </source>
</evidence>
<dbReference type="WBParaSite" id="ES5_v2.g24347.t1">
    <property type="protein sequence ID" value="ES5_v2.g24347.t1"/>
    <property type="gene ID" value="ES5_v2.g24347"/>
</dbReference>
<evidence type="ECO:0000313" key="1">
    <source>
        <dbReference type="Proteomes" id="UP000887579"/>
    </source>
</evidence>
<sequence length="232" mass="26863">MKDNCSPTATVTPYNVICNIIEGNDKKDTIFKISTNSSKKAETLSKQFVEYENLYERLKHRIPATIDKIPKKKFLVAENKLNEKRRGWIEAFANYLLNHEAENQHVQIFFASILTTENNKKCENEIDLGPTQRKGLKPSDFDILGTIGKGSYGEVYRVKQKATKKIYAMKVLGKENIKMRKEEKRVMAEKNVLKTNINHPFLVSLHFSFQSKTKLYFILDYINGGEFKAIRF</sequence>
<reference evidence="2" key="1">
    <citation type="submission" date="2022-11" db="UniProtKB">
        <authorList>
            <consortium name="WormBaseParasite"/>
        </authorList>
    </citation>
    <scope>IDENTIFICATION</scope>
</reference>
<dbReference type="Proteomes" id="UP000887579">
    <property type="component" value="Unplaced"/>
</dbReference>
<organism evidence="1 2">
    <name type="scientific">Panagrolaimus sp. ES5</name>
    <dbReference type="NCBI Taxonomy" id="591445"/>
    <lineage>
        <taxon>Eukaryota</taxon>
        <taxon>Metazoa</taxon>
        <taxon>Ecdysozoa</taxon>
        <taxon>Nematoda</taxon>
        <taxon>Chromadorea</taxon>
        <taxon>Rhabditida</taxon>
        <taxon>Tylenchina</taxon>
        <taxon>Panagrolaimomorpha</taxon>
        <taxon>Panagrolaimoidea</taxon>
        <taxon>Panagrolaimidae</taxon>
        <taxon>Panagrolaimus</taxon>
    </lineage>
</organism>
<name>A0AC34G4B8_9BILA</name>
<protein>
    <submittedName>
        <fullName evidence="2">Uncharacterized protein</fullName>
    </submittedName>
</protein>